<dbReference type="Proteomes" id="UP000037685">
    <property type="component" value="Unassembled WGS sequence"/>
</dbReference>
<dbReference type="EMBL" id="LHCI01000106">
    <property type="protein sequence ID" value="KOX89975.1"/>
    <property type="molecule type" value="Genomic_DNA"/>
</dbReference>
<evidence type="ECO:0000313" key="2">
    <source>
        <dbReference type="EMBL" id="KOX89975.1"/>
    </source>
</evidence>
<feature type="domain" description="Sulphur oxidation protein SoxZ" evidence="1">
    <location>
        <begin position="11"/>
        <end position="103"/>
    </location>
</feature>
<evidence type="ECO:0000259" key="1">
    <source>
        <dbReference type="Pfam" id="PF08770"/>
    </source>
</evidence>
<name>A0A0M9AFT9_THEAQ</name>
<gene>
    <name evidence="2" type="ORF">BVI061214_01160</name>
</gene>
<organism evidence="2 3">
    <name type="scientific">Thermus aquaticus</name>
    <dbReference type="NCBI Taxonomy" id="271"/>
    <lineage>
        <taxon>Bacteria</taxon>
        <taxon>Thermotogati</taxon>
        <taxon>Deinococcota</taxon>
        <taxon>Deinococci</taxon>
        <taxon>Thermales</taxon>
        <taxon>Thermaceae</taxon>
        <taxon>Thermus</taxon>
    </lineage>
</organism>
<dbReference type="SUPFAM" id="SSF81296">
    <property type="entry name" value="E set domains"/>
    <property type="match status" value="1"/>
</dbReference>
<dbReference type="InterPro" id="IPR014756">
    <property type="entry name" value="Ig_E-set"/>
</dbReference>
<accession>A0A0M9AFT9</accession>
<dbReference type="Gene3D" id="2.60.40.10">
    <property type="entry name" value="Immunoglobulins"/>
    <property type="match status" value="1"/>
</dbReference>
<comment type="caution">
    <text evidence="2">The sequence shown here is derived from an EMBL/GenBank/DDBJ whole genome shotgun (WGS) entry which is preliminary data.</text>
</comment>
<dbReference type="Pfam" id="PF08770">
    <property type="entry name" value="SoxZ"/>
    <property type="match status" value="1"/>
</dbReference>
<evidence type="ECO:0000313" key="3">
    <source>
        <dbReference type="Proteomes" id="UP000037685"/>
    </source>
</evidence>
<protein>
    <submittedName>
        <fullName evidence="2">Sulfur oxidation protein SoxZ</fullName>
    </submittedName>
</protein>
<dbReference type="InterPro" id="IPR030995">
    <property type="entry name" value="SoxZ"/>
</dbReference>
<dbReference type="InterPro" id="IPR014880">
    <property type="entry name" value="SoxZ_dom"/>
</dbReference>
<proteinExistence type="predicted"/>
<dbReference type="InterPro" id="IPR013783">
    <property type="entry name" value="Ig-like_fold"/>
</dbReference>
<sequence length="108" mass="11826">MAIRVIVRLTPAKPKAGEEFRLQAVAQHPNEPGTRRDERGNLVPAKYINLVEVYFEGEKVAEARPGPSTSANPLYGFKFKAEKPGTFTVRLKDTSGDTGEGTVKLELA</sequence>
<dbReference type="RefSeq" id="WP_003044249.1">
    <property type="nucleotide sequence ID" value="NZ_LHCI01000106.1"/>
</dbReference>
<dbReference type="PATRIC" id="fig|271.14.peg.1233"/>
<dbReference type="NCBIfam" id="TIGR04490">
    <property type="entry name" value="SoxZ_true"/>
    <property type="match status" value="1"/>
</dbReference>
<dbReference type="AlphaFoldDB" id="A0A0M9AFT9"/>
<reference evidence="2 3" key="1">
    <citation type="submission" date="2015-07" db="EMBL/GenBank/DDBJ databases">
        <authorList>
            <person name="Noorani M."/>
        </authorList>
    </citation>
    <scope>NUCLEOTIDE SEQUENCE [LARGE SCALE GENOMIC DNA]</scope>
    <source>
        <strain evidence="3">ATCC 25104 / DSM 625 / JCM 10724 / NBRC 103206 / NCIMB 11243 / YT-1</strain>
    </source>
</reference>